<sequence length="298" mass="32081">MTATGELYGVCGDSIGCIVSCPLASPGNIRLMMQTLAERLTLTALNCSIGHSRLIEGLDMAVEYGFGNVEMWWPFATPEPARREMDELIAELDKRALNLVALNMWGGDMSAGDRGILHREDMPKEHLDAIAYFNERTGVDKFNVLLGRGGDHLQAAQAERWSVIAREIAERFGGIAMVEPLSGADDYPIRTIASAESLIRIAGHGGLLLDLYHVAVNTGVWKVIPEGSSEDAAVTAVSTAAVDSDIDNIATANPVHVQVADAPGRGAPGTGRLPLTAWISELRKANYRGHIVGEWLPQ</sequence>
<dbReference type="Gene3D" id="3.20.20.150">
    <property type="entry name" value="Divalent-metal-dependent TIM barrel enzymes"/>
    <property type="match status" value="1"/>
</dbReference>
<gene>
    <name evidence="3" type="ORF">GP473_05725</name>
</gene>
<keyword evidence="1" id="KW-0413">Isomerase</keyword>
<organism evidence="3 4">
    <name type="scientific">Corynebacterium anserum</name>
    <dbReference type="NCBI Taxonomy" id="2684406"/>
    <lineage>
        <taxon>Bacteria</taxon>
        <taxon>Bacillati</taxon>
        <taxon>Actinomycetota</taxon>
        <taxon>Actinomycetes</taxon>
        <taxon>Mycobacteriales</taxon>
        <taxon>Corynebacteriaceae</taxon>
        <taxon>Corynebacterium</taxon>
    </lineage>
</organism>
<proteinExistence type="predicted"/>
<dbReference type="EMBL" id="CP046883">
    <property type="protein sequence ID" value="QNH96223.1"/>
    <property type="molecule type" value="Genomic_DNA"/>
</dbReference>
<dbReference type="Proteomes" id="UP000515275">
    <property type="component" value="Chromosome"/>
</dbReference>
<dbReference type="InterPro" id="IPR036237">
    <property type="entry name" value="Xyl_isomerase-like_sf"/>
</dbReference>
<evidence type="ECO:0000313" key="3">
    <source>
        <dbReference type="EMBL" id="QNH96223.1"/>
    </source>
</evidence>
<dbReference type="PANTHER" id="PTHR43489:SF6">
    <property type="entry name" value="HYDROXYPYRUVATE ISOMERASE-RELATED"/>
    <property type="match status" value="1"/>
</dbReference>
<keyword evidence="4" id="KW-1185">Reference proteome</keyword>
<dbReference type="InterPro" id="IPR050417">
    <property type="entry name" value="Sugar_Epim/Isomerase"/>
</dbReference>
<dbReference type="Pfam" id="PF01261">
    <property type="entry name" value="AP_endonuc_2"/>
    <property type="match status" value="1"/>
</dbReference>
<dbReference type="InterPro" id="IPR013022">
    <property type="entry name" value="Xyl_isomerase-like_TIM-brl"/>
</dbReference>
<dbReference type="AlphaFoldDB" id="A0A7G7YP03"/>
<dbReference type="SUPFAM" id="SSF51658">
    <property type="entry name" value="Xylose isomerase-like"/>
    <property type="match status" value="1"/>
</dbReference>
<accession>A0A7G7YP03</accession>
<evidence type="ECO:0000256" key="1">
    <source>
        <dbReference type="ARBA" id="ARBA00023235"/>
    </source>
</evidence>
<evidence type="ECO:0000259" key="2">
    <source>
        <dbReference type="Pfam" id="PF01261"/>
    </source>
</evidence>
<name>A0A7G7YP03_9CORY</name>
<evidence type="ECO:0000313" key="4">
    <source>
        <dbReference type="Proteomes" id="UP000515275"/>
    </source>
</evidence>
<dbReference type="KEGG" id="cans:GP473_05725"/>
<protein>
    <submittedName>
        <fullName evidence="3">TIM barrel protein</fullName>
    </submittedName>
</protein>
<dbReference type="GO" id="GO:0008903">
    <property type="term" value="F:hydroxypyruvate isomerase activity"/>
    <property type="evidence" value="ECO:0007669"/>
    <property type="project" value="TreeGrafter"/>
</dbReference>
<dbReference type="PANTHER" id="PTHR43489">
    <property type="entry name" value="ISOMERASE"/>
    <property type="match status" value="1"/>
</dbReference>
<feature type="domain" description="Xylose isomerase-like TIM barrel" evidence="2">
    <location>
        <begin position="59"/>
        <end position="295"/>
    </location>
</feature>
<dbReference type="GO" id="GO:0046487">
    <property type="term" value="P:glyoxylate metabolic process"/>
    <property type="evidence" value="ECO:0007669"/>
    <property type="project" value="TreeGrafter"/>
</dbReference>
<reference evidence="3 4" key="1">
    <citation type="submission" date="2019-12" db="EMBL/GenBank/DDBJ databases">
        <title>Corynebacterium sp. nov., isolated from feces of the Anser Albifrons in China.</title>
        <authorList>
            <person name="Liu Q."/>
        </authorList>
    </citation>
    <scope>NUCLEOTIDE SEQUENCE [LARGE SCALE GENOMIC DNA]</scope>
    <source>
        <strain evidence="3 4">23H37-10</strain>
    </source>
</reference>